<feature type="transmembrane region" description="Helical" evidence="6">
    <location>
        <begin position="175"/>
        <end position="200"/>
    </location>
</feature>
<keyword evidence="6" id="KW-1133">Transmembrane helix</keyword>
<keyword evidence="6" id="KW-0472">Membrane</keyword>
<dbReference type="Proteomes" id="UP000887566">
    <property type="component" value="Unplaced"/>
</dbReference>
<dbReference type="SMART" id="SM00209">
    <property type="entry name" value="TSP1"/>
    <property type="match status" value="2"/>
</dbReference>
<keyword evidence="4" id="KW-0677">Repeat</keyword>
<dbReference type="PROSITE" id="PS50092">
    <property type="entry name" value="TSP1"/>
    <property type="match status" value="1"/>
</dbReference>
<keyword evidence="5" id="KW-1015">Disulfide bond</keyword>
<protein>
    <submittedName>
        <fullName evidence="8">Uncharacterized protein</fullName>
    </submittedName>
</protein>
<accession>A0A914V978</accession>
<evidence type="ECO:0000313" key="8">
    <source>
        <dbReference type="WBParaSite" id="PSAMB.scaffold15957size1439.g36729.t1"/>
    </source>
</evidence>
<evidence type="ECO:0000256" key="6">
    <source>
        <dbReference type="SAM" id="Phobius"/>
    </source>
</evidence>
<sequence length="229" mass="25178">MHRCRSAVGYERTADITAQGTVFGGNDAQMNGGWSAWSAWGGSCEIDCGLLKERMRVFKESGRHMADALPKLTKSRTCTAPVPLNGGERCFGPEAEHKDCRTTCPVDGSWTDWSEWSQCSAECHKFRTRDCADPLPTNGGQHCIGRDLETRNCSGGYCKKSLNGSGDGAKFETSLAMYAGLGCALLLFVMIIALILWLICRRRRCGSRQKEQDIYYPHNSGKGASLFSK</sequence>
<keyword evidence="6" id="KW-0812">Transmembrane</keyword>
<dbReference type="InterPro" id="IPR036383">
    <property type="entry name" value="TSP1_rpt_sf"/>
</dbReference>
<dbReference type="AlphaFoldDB" id="A0A914V978"/>
<evidence type="ECO:0000256" key="1">
    <source>
        <dbReference type="ARBA" id="ARBA00004613"/>
    </source>
</evidence>
<dbReference type="Pfam" id="PF00090">
    <property type="entry name" value="TSP_1"/>
    <property type="match status" value="1"/>
</dbReference>
<keyword evidence="2" id="KW-0964">Secreted</keyword>
<comment type="subcellular location">
    <subcellularLocation>
        <location evidence="1">Secreted</location>
    </subcellularLocation>
</comment>
<dbReference type="InterPro" id="IPR000884">
    <property type="entry name" value="TSP1_rpt"/>
</dbReference>
<evidence type="ECO:0000256" key="2">
    <source>
        <dbReference type="ARBA" id="ARBA00022525"/>
    </source>
</evidence>
<dbReference type="WBParaSite" id="PSAMB.scaffold15957size1439.g36729.t1">
    <property type="protein sequence ID" value="PSAMB.scaffold15957size1439.g36729.t1"/>
    <property type="gene ID" value="PSAMB.scaffold15957size1439.g36729"/>
</dbReference>
<dbReference type="PANTHER" id="PTHR22906">
    <property type="entry name" value="PROPERDIN"/>
    <property type="match status" value="1"/>
</dbReference>
<dbReference type="PANTHER" id="PTHR22906:SF43">
    <property type="entry name" value="PROPERDIN"/>
    <property type="match status" value="1"/>
</dbReference>
<keyword evidence="7" id="KW-1185">Reference proteome</keyword>
<dbReference type="Gene3D" id="2.20.100.10">
    <property type="entry name" value="Thrombospondin type-1 (TSP1) repeat"/>
    <property type="match status" value="2"/>
</dbReference>
<dbReference type="InterPro" id="IPR052065">
    <property type="entry name" value="Compl_asym_regulator"/>
</dbReference>
<keyword evidence="3" id="KW-0732">Signal</keyword>
<proteinExistence type="predicted"/>
<name>A0A914V978_9BILA</name>
<evidence type="ECO:0000256" key="4">
    <source>
        <dbReference type="ARBA" id="ARBA00022737"/>
    </source>
</evidence>
<evidence type="ECO:0000256" key="3">
    <source>
        <dbReference type="ARBA" id="ARBA00022729"/>
    </source>
</evidence>
<organism evidence="7 8">
    <name type="scientific">Plectus sambesii</name>
    <dbReference type="NCBI Taxonomy" id="2011161"/>
    <lineage>
        <taxon>Eukaryota</taxon>
        <taxon>Metazoa</taxon>
        <taxon>Ecdysozoa</taxon>
        <taxon>Nematoda</taxon>
        <taxon>Chromadorea</taxon>
        <taxon>Plectida</taxon>
        <taxon>Plectina</taxon>
        <taxon>Plectoidea</taxon>
        <taxon>Plectidae</taxon>
        <taxon>Plectus</taxon>
    </lineage>
</organism>
<evidence type="ECO:0000313" key="7">
    <source>
        <dbReference type="Proteomes" id="UP000887566"/>
    </source>
</evidence>
<reference evidence="8" key="1">
    <citation type="submission" date="2022-11" db="UniProtKB">
        <authorList>
            <consortium name="WormBaseParasite"/>
        </authorList>
    </citation>
    <scope>IDENTIFICATION</scope>
</reference>
<dbReference type="FunFam" id="2.20.100.10:FF:000002">
    <property type="entry name" value="Unc-5 netrin receptor C"/>
    <property type="match status" value="1"/>
</dbReference>
<dbReference type="SUPFAM" id="SSF82895">
    <property type="entry name" value="TSP-1 type 1 repeat"/>
    <property type="match status" value="1"/>
</dbReference>
<evidence type="ECO:0000256" key="5">
    <source>
        <dbReference type="ARBA" id="ARBA00023157"/>
    </source>
</evidence>